<dbReference type="PANTHER" id="PTHR32196">
    <property type="entry name" value="ABC TRANSPORTER PERMEASE PROTEIN YPHD-RELATED-RELATED"/>
    <property type="match status" value="1"/>
</dbReference>
<feature type="transmembrane region" description="Helical" evidence="8">
    <location>
        <begin position="47"/>
        <end position="65"/>
    </location>
</feature>
<keyword evidence="7 8" id="KW-0472">Membrane</keyword>
<feature type="transmembrane region" description="Helical" evidence="8">
    <location>
        <begin position="124"/>
        <end position="143"/>
    </location>
</feature>
<evidence type="ECO:0000256" key="8">
    <source>
        <dbReference type="SAM" id="Phobius"/>
    </source>
</evidence>
<dbReference type="GO" id="GO:0022857">
    <property type="term" value="F:transmembrane transporter activity"/>
    <property type="evidence" value="ECO:0007669"/>
    <property type="project" value="InterPro"/>
</dbReference>
<feature type="transmembrane region" description="Helical" evidence="8">
    <location>
        <begin position="72"/>
        <end position="89"/>
    </location>
</feature>
<evidence type="ECO:0000256" key="7">
    <source>
        <dbReference type="ARBA" id="ARBA00023136"/>
    </source>
</evidence>
<keyword evidence="4" id="KW-0997">Cell inner membrane</keyword>
<evidence type="ECO:0000256" key="2">
    <source>
        <dbReference type="ARBA" id="ARBA00022448"/>
    </source>
</evidence>
<keyword evidence="2" id="KW-0813">Transport</keyword>
<dbReference type="InterPro" id="IPR001851">
    <property type="entry name" value="ABC_transp_permease"/>
</dbReference>
<evidence type="ECO:0000256" key="1">
    <source>
        <dbReference type="ARBA" id="ARBA00004651"/>
    </source>
</evidence>
<dbReference type="GO" id="GO:0005886">
    <property type="term" value="C:plasma membrane"/>
    <property type="evidence" value="ECO:0007669"/>
    <property type="project" value="UniProtKB-SubCell"/>
</dbReference>
<dbReference type="Proteomes" id="UP000594463">
    <property type="component" value="Chromosome"/>
</dbReference>
<dbReference type="KEGG" id="alam:RT761_01441"/>
<dbReference type="Pfam" id="PF02653">
    <property type="entry name" value="BPD_transp_2"/>
    <property type="match status" value="1"/>
</dbReference>
<accession>A0A7T1ALP2</accession>
<dbReference type="CDD" id="cd06579">
    <property type="entry name" value="TM_PBP1_transp_AraH_like"/>
    <property type="match status" value="1"/>
</dbReference>
<dbReference type="AlphaFoldDB" id="A0A7T1ALP2"/>
<feature type="transmembrane region" description="Helical" evidence="8">
    <location>
        <begin position="95"/>
        <end position="117"/>
    </location>
</feature>
<keyword evidence="6 8" id="KW-1133">Transmembrane helix</keyword>
<dbReference type="PANTHER" id="PTHR32196:SF21">
    <property type="entry name" value="ABC TRANSPORTER PERMEASE PROTEIN YPHD-RELATED"/>
    <property type="match status" value="1"/>
</dbReference>
<protein>
    <submittedName>
        <fullName evidence="9">Ribose import permease protein RbsC</fullName>
    </submittedName>
</protein>
<feature type="transmembrane region" description="Helical" evidence="8">
    <location>
        <begin position="16"/>
        <end position="35"/>
    </location>
</feature>
<evidence type="ECO:0000256" key="5">
    <source>
        <dbReference type="ARBA" id="ARBA00022692"/>
    </source>
</evidence>
<feature type="transmembrane region" description="Helical" evidence="8">
    <location>
        <begin position="269"/>
        <end position="291"/>
    </location>
</feature>
<evidence type="ECO:0000313" key="10">
    <source>
        <dbReference type="Proteomes" id="UP000594463"/>
    </source>
</evidence>
<evidence type="ECO:0000256" key="3">
    <source>
        <dbReference type="ARBA" id="ARBA00022475"/>
    </source>
</evidence>
<keyword evidence="5 8" id="KW-0812">Transmembrane</keyword>
<evidence type="ECO:0000256" key="6">
    <source>
        <dbReference type="ARBA" id="ARBA00022989"/>
    </source>
</evidence>
<keyword evidence="10" id="KW-1185">Reference proteome</keyword>
<organism evidence="9 10">
    <name type="scientific">Atribacter laminatus</name>
    <dbReference type="NCBI Taxonomy" id="2847778"/>
    <lineage>
        <taxon>Bacteria</taxon>
        <taxon>Pseudomonadati</taxon>
        <taxon>Atribacterota</taxon>
        <taxon>Atribacteria</taxon>
        <taxon>Atribacterales</taxon>
        <taxon>Atribacteraceae</taxon>
        <taxon>Atribacter</taxon>
    </lineage>
</organism>
<dbReference type="EMBL" id="CP065383">
    <property type="protein sequence ID" value="QPM68225.1"/>
    <property type="molecule type" value="Genomic_DNA"/>
</dbReference>
<proteinExistence type="predicted"/>
<sequence length="317" mass="33589">MKKRSQSNRAINTNEFIVYIAFLAIFVFFSIVLRGRGFLSSENLMNIARQTAMISVMAVGMTFVLAAGEIDLSIGSIVALASLTTALALRHSSLLVGVITGLGTGVLIGMVNGLFVAKIGVPSFLVTLGMTGIITGLARWITQLKSIPVTNKTYNFIFGSGDIGPISILFVWTVVLLIMGQVALRKTKFGRYVLATGGNKISALYSGINVERIKFSVMVLNGALAALAGMLYAGRLHGARYTLGETDLMTVIAAVIIGGTSMSGGRGSVIGSIVGSLIMGMINNGLILMGLSVDQQMIFRGLIIIIAVSLTMREKKK</sequence>
<keyword evidence="3" id="KW-1003">Cell membrane</keyword>
<feature type="transmembrane region" description="Helical" evidence="8">
    <location>
        <begin position="163"/>
        <end position="184"/>
    </location>
</feature>
<comment type="subcellular location">
    <subcellularLocation>
        <location evidence="1">Cell membrane</location>
        <topology evidence="1">Multi-pass membrane protein</topology>
    </subcellularLocation>
</comment>
<name>A0A7T1ALP2_ATRLM</name>
<gene>
    <name evidence="9" type="primary">rbsC_24</name>
    <name evidence="9" type="ORF">RT761_01441</name>
</gene>
<reference evidence="9 10" key="1">
    <citation type="journal article" date="2021" name="Nat. Commun.">
        <title>Isolation of a member of the candidate phylum Atribacteria reveals a unique cell membrane structure.</title>
        <authorList>
            <person name="Taiki K."/>
            <person name="Nobu M.K."/>
            <person name="Kusada H."/>
            <person name="Meng X.-Y."/>
            <person name="Hosoki N."/>
            <person name="Uematsu K."/>
            <person name="Yoshioka H."/>
            <person name="Kamagata Y."/>
            <person name="Tamaki H."/>
        </authorList>
    </citation>
    <scope>NUCLEOTIDE SEQUENCE [LARGE SCALE GENOMIC DNA]</scope>
    <source>
        <strain evidence="9 10">RT761</strain>
    </source>
</reference>
<feature type="transmembrane region" description="Helical" evidence="8">
    <location>
        <begin position="215"/>
        <end position="233"/>
    </location>
</feature>
<dbReference type="RefSeq" id="WP_246465102.1">
    <property type="nucleotide sequence ID" value="NZ_CP065383.1"/>
</dbReference>
<evidence type="ECO:0000256" key="4">
    <source>
        <dbReference type="ARBA" id="ARBA00022519"/>
    </source>
</evidence>
<evidence type="ECO:0000313" key="9">
    <source>
        <dbReference type="EMBL" id="QPM68225.1"/>
    </source>
</evidence>